<feature type="domain" description="PA" evidence="13">
    <location>
        <begin position="359"/>
        <end position="434"/>
    </location>
</feature>
<evidence type="ECO:0000256" key="4">
    <source>
        <dbReference type="ARBA" id="ARBA00022670"/>
    </source>
</evidence>
<dbReference type="InterPro" id="IPR000209">
    <property type="entry name" value="Peptidase_S8/S53_dom"/>
</dbReference>
<dbReference type="PROSITE" id="PS00136">
    <property type="entry name" value="SUBTILASE_ASP"/>
    <property type="match status" value="1"/>
</dbReference>
<dbReference type="InterPro" id="IPR013783">
    <property type="entry name" value="Ig-like_fold"/>
</dbReference>
<reference evidence="15 16" key="1">
    <citation type="submission" date="2015-03" db="EMBL/GenBank/DDBJ databases">
        <authorList>
            <person name="Radwan O."/>
            <person name="Al-Naeli F.A."/>
            <person name="Rendon G.A."/>
            <person name="Fields C."/>
        </authorList>
    </citation>
    <scope>NUCLEOTIDE SEQUENCE [LARGE SCALE GENOMIC DNA]</scope>
    <source>
        <strain evidence="15">CR-DP1</strain>
    </source>
</reference>
<evidence type="ECO:0000256" key="7">
    <source>
        <dbReference type="ARBA" id="ARBA00022825"/>
    </source>
</evidence>
<dbReference type="GO" id="GO:0004252">
    <property type="term" value="F:serine-type endopeptidase activity"/>
    <property type="evidence" value="ECO:0007669"/>
    <property type="project" value="UniProtKB-UniRule"/>
</dbReference>
<dbReference type="InterPro" id="IPR015500">
    <property type="entry name" value="Peptidase_S8_subtilisin-rel"/>
</dbReference>
<evidence type="ECO:0000313" key="15">
    <source>
        <dbReference type="EMBL" id="KKA26451.1"/>
    </source>
</evidence>
<dbReference type="PRINTS" id="PR00723">
    <property type="entry name" value="SUBTILISIN"/>
</dbReference>
<accession>A0A0F4Z8L7</accession>
<evidence type="ECO:0000313" key="16">
    <source>
        <dbReference type="Proteomes" id="UP000033483"/>
    </source>
</evidence>
<feature type="domain" description="C5a peptidase/Subtilisin-like protease SBT2-like Fn3-like" evidence="14">
    <location>
        <begin position="588"/>
        <end position="705"/>
    </location>
</feature>
<dbReference type="InterPro" id="IPR034187">
    <property type="entry name" value="Peptidases_S8_5"/>
</dbReference>
<evidence type="ECO:0000256" key="2">
    <source>
        <dbReference type="ARBA" id="ARBA00022512"/>
    </source>
</evidence>
<dbReference type="AlphaFoldDB" id="A0A0F4Z8L7"/>
<protein>
    <recommendedName>
        <fullName evidence="17">Peptidase S8/S53 domain-containing protein</fullName>
    </recommendedName>
</protein>
<keyword evidence="4 9" id="KW-0645">Protease</keyword>
<dbReference type="Gene3D" id="3.40.50.200">
    <property type="entry name" value="Peptidase S8/S53 domain"/>
    <property type="match status" value="1"/>
</dbReference>
<organism evidence="15 16">
    <name type="scientific">Thielaviopsis punctulata</name>
    <dbReference type="NCBI Taxonomy" id="72032"/>
    <lineage>
        <taxon>Eukaryota</taxon>
        <taxon>Fungi</taxon>
        <taxon>Dikarya</taxon>
        <taxon>Ascomycota</taxon>
        <taxon>Pezizomycotina</taxon>
        <taxon>Sordariomycetes</taxon>
        <taxon>Hypocreomycetidae</taxon>
        <taxon>Microascales</taxon>
        <taxon>Ceratocystidaceae</taxon>
        <taxon>Thielaviopsis</taxon>
    </lineage>
</organism>
<dbReference type="InterPro" id="IPR010435">
    <property type="entry name" value="C5a/SBT2-like_Fn3"/>
</dbReference>
<dbReference type="PANTHER" id="PTHR43806:SF66">
    <property type="entry name" value="SERIN ENDOPEPTIDASE"/>
    <property type="match status" value="1"/>
</dbReference>
<evidence type="ECO:0000256" key="10">
    <source>
        <dbReference type="RuleBase" id="RU003355"/>
    </source>
</evidence>
<feature type="active site" description="Charge relay system" evidence="8 9">
    <location>
        <position position="145"/>
    </location>
</feature>
<evidence type="ECO:0000256" key="9">
    <source>
        <dbReference type="PROSITE-ProRule" id="PRU01240"/>
    </source>
</evidence>
<name>A0A0F4Z8L7_9PEZI</name>
<keyword evidence="2" id="KW-0134">Cell wall</keyword>
<dbReference type="InterPro" id="IPR023827">
    <property type="entry name" value="Peptidase_S8_Asp-AS"/>
</dbReference>
<dbReference type="PROSITE" id="PS00138">
    <property type="entry name" value="SUBTILASE_SER"/>
    <property type="match status" value="1"/>
</dbReference>
<dbReference type="Proteomes" id="UP000033483">
    <property type="component" value="Unassembled WGS sequence"/>
</dbReference>
<dbReference type="InterPro" id="IPR050131">
    <property type="entry name" value="Peptidase_S8_subtilisin-like"/>
</dbReference>
<dbReference type="SUPFAM" id="SSF52743">
    <property type="entry name" value="Subtilisin-like"/>
    <property type="match status" value="1"/>
</dbReference>
<evidence type="ECO:0000256" key="11">
    <source>
        <dbReference type="SAM" id="SignalP"/>
    </source>
</evidence>
<dbReference type="GO" id="GO:0006508">
    <property type="term" value="P:proteolysis"/>
    <property type="evidence" value="ECO:0007669"/>
    <property type="project" value="UniProtKB-KW"/>
</dbReference>
<feature type="active site" description="Charge relay system" evidence="8 9">
    <location>
        <position position="508"/>
    </location>
</feature>
<dbReference type="SUPFAM" id="SSF52025">
    <property type="entry name" value="PA domain"/>
    <property type="match status" value="1"/>
</dbReference>
<keyword evidence="5 11" id="KW-0732">Signal</keyword>
<feature type="chain" id="PRO_5002482333" description="Peptidase S8/S53 domain-containing protein" evidence="11">
    <location>
        <begin position="18"/>
        <end position="892"/>
    </location>
</feature>
<sequence length="892" mass="95273">MLFRCLSLLALPVLSHAAAVRNQARDIVPTHKDFNGYIVEYAPGNLRARSDLDSDETIEVIETFDSVIFSGASIKTSTHDVESLSSMQGVLRVWRNELVSLDPVESYSLMSANEALNYTTHVDTHVQKLHERGIFGKGVKVGVVDTGISYTHEALGGGFGAGFKVAGGWDFVGDGQYPLSGSAAPDSDPMDMRGHGTHVAGIIGGSNSWFTGVAPEAELYAYKVFSMAASTDTQTLIKSFLQAYDDGMDIITASIGGSNGWSDNAWAEVASRLVDEGVIVTISAGNSGASGPFYGSSGSSGTNVIAVASTDSDVFPATPWSLSVDGDESIDGYIPSSDPFPAKVANWPIVPMSLEHRPEADGCEPYPKGTASLEGKIALVRRGTCTFETKQKHLTDLGAEYILIYNTQTGALTAPSTGSTVGSIGMIGAESGEAIVEAVKAGKNVTGSFTIDPNNIVTMEKSTGGFPSSFTSWASLSDLQIKPDIAAPGGGIYSTYLDGTWQVLSGTSMACPYVAGVAALYVSVHGGREVQGKEYAKAFVDKVISSGKSVPWYDGSSSLTAPVGQIGSGLIDAVKILDYTSQLVFDKIALNDTTFFNETHEITVLNNGDEPVTYNFTTQANAGFEALAALDGDYHLKILTEMSAVSLEPVISLPESITVEAGSQKTVAVVFSNPKDLGWNTKALPVYSGKVIIQSSLGEQMAVPYQGVAADLKTTLPSIFRQGYPTAVSGLDSTPLTDKSTFNFDLSVEGQSFPKVRVATTWGTREGRWDIFDESFSEGAWTYPLTASENGYIGSVAYWSGSSIDTLVFDASLDNKNSVYHFPLTNQVRSSDVDVMFDEFWWFGRLTNGSYVEPGSYNRMRFAYLKPFGDRNVSSDWDILSVPTITIGEYTP</sequence>
<keyword evidence="6 9" id="KW-0378">Hydrolase</keyword>
<evidence type="ECO:0000256" key="5">
    <source>
        <dbReference type="ARBA" id="ARBA00022729"/>
    </source>
</evidence>
<evidence type="ECO:0000259" key="13">
    <source>
        <dbReference type="Pfam" id="PF02225"/>
    </source>
</evidence>
<dbReference type="InterPro" id="IPR036852">
    <property type="entry name" value="Peptidase_S8/S53_dom_sf"/>
</dbReference>
<feature type="active site" description="Charge relay system" evidence="8 9">
    <location>
        <position position="195"/>
    </location>
</feature>
<dbReference type="Pfam" id="PF02225">
    <property type="entry name" value="PA"/>
    <property type="match status" value="1"/>
</dbReference>
<dbReference type="Pfam" id="PF06280">
    <property type="entry name" value="fn3_5"/>
    <property type="match status" value="1"/>
</dbReference>
<keyword evidence="3" id="KW-0964">Secreted</keyword>
<dbReference type="CDD" id="cd07489">
    <property type="entry name" value="Peptidases_S8_5"/>
    <property type="match status" value="1"/>
</dbReference>
<evidence type="ECO:0000256" key="1">
    <source>
        <dbReference type="ARBA" id="ARBA00011073"/>
    </source>
</evidence>
<dbReference type="InterPro" id="IPR003137">
    <property type="entry name" value="PA_domain"/>
</dbReference>
<dbReference type="InterPro" id="IPR023828">
    <property type="entry name" value="Peptidase_S8_Ser-AS"/>
</dbReference>
<evidence type="ECO:0000256" key="8">
    <source>
        <dbReference type="PIRSR" id="PIRSR615500-1"/>
    </source>
</evidence>
<dbReference type="OrthoDB" id="10256524at2759"/>
<evidence type="ECO:0000259" key="12">
    <source>
        <dbReference type="Pfam" id="PF00082"/>
    </source>
</evidence>
<dbReference type="InterPro" id="IPR022398">
    <property type="entry name" value="Peptidase_S8_His-AS"/>
</dbReference>
<feature type="signal peptide" evidence="11">
    <location>
        <begin position="1"/>
        <end position="17"/>
    </location>
</feature>
<dbReference type="EMBL" id="LAEV01002192">
    <property type="protein sequence ID" value="KKA26451.1"/>
    <property type="molecule type" value="Genomic_DNA"/>
</dbReference>
<dbReference type="PROSITE" id="PS51892">
    <property type="entry name" value="SUBTILASE"/>
    <property type="match status" value="1"/>
</dbReference>
<evidence type="ECO:0000256" key="3">
    <source>
        <dbReference type="ARBA" id="ARBA00022525"/>
    </source>
</evidence>
<dbReference type="PANTHER" id="PTHR43806">
    <property type="entry name" value="PEPTIDASE S8"/>
    <property type="match status" value="1"/>
</dbReference>
<evidence type="ECO:0000256" key="6">
    <source>
        <dbReference type="ARBA" id="ARBA00022801"/>
    </source>
</evidence>
<dbReference type="Gene3D" id="3.50.30.30">
    <property type="match status" value="1"/>
</dbReference>
<proteinExistence type="inferred from homology"/>
<keyword evidence="16" id="KW-1185">Reference proteome</keyword>
<comment type="caution">
    <text evidence="15">The sequence shown here is derived from an EMBL/GenBank/DDBJ whole genome shotgun (WGS) entry which is preliminary data.</text>
</comment>
<keyword evidence="7 9" id="KW-0720">Serine protease</keyword>
<comment type="similarity">
    <text evidence="1 9 10">Belongs to the peptidase S8 family.</text>
</comment>
<dbReference type="CDD" id="cd02124">
    <property type="entry name" value="PA_PoS1_like"/>
    <property type="match status" value="1"/>
</dbReference>
<evidence type="ECO:0008006" key="17">
    <source>
        <dbReference type="Google" id="ProtNLM"/>
    </source>
</evidence>
<gene>
    <name evidence="15" type="ORF">TD95_000165</name>
</gene>
<dbReference type="GO" id="GO:0016020">
    <property type="term" value="C:membrane"/>
    <property type="evidence" value="ECO:0007669"/>
    <property type="project" value="InterPro"/>
</dbReference>
<dbReference type="InterPro" id="IPR046450">
    <property type="entry name" value="PA_dom_sf"/>
</dbReference>
<feature type="domain" description="Peptidase S8/S53" evidence="12">
    <location>
        <begin position="136"/>
        <end position="526"/>
    </location>
</feature>
<dbReference type="Pfam" id="PF00082">
    <property type="entry name" value="Peptidase_S8"/>
    <property type="match status" value="1"/>
</dbReference>
<dbReference type="Gene3D" id="2.60.40.10">
    <property type="entry name" value="Immunoglobulins"/>
    <property type="match status" value="1"/>
</dbReference>
<evidence type="ECO:0000259" key="14">
    <source>
        <dbReference type="Pfam" id="PF06280"/>
    </source>
</evidence>
<dbReference type="PROSITE" id="PS00137">
    <property type="entry name" value="SUBTILASE_HIS"/>
    <property type="match status" value="1"/>
</dbReference>